<feature type="transmembrane region" description="Helical" evidence="7">
    <location>
        <begin position="263"/>
        <end position="284"/>
    </location>
</feature>
<evidence type="ECO:0000256" key="5">
    <source>
        <dbReference type="ARBA" id="ARBA00023136"/>
    </source>
</evidence>
<comment type="subcellular location">
    <subcellularLocation>
        <location evidence="1">Membrane</location>
        <topology evidence="1">Multi-pass membrane protein</topology>
    </subcellularLocation>
</comment>
<protein>
    <recommendedName>
        <fullName evidence="8">Major facilitator superfamily associated domain-containing protein</fullName>
    </recommendedName>
</protein>
<feature type="transmembrane region" description="Helical" evidence="7">
    <location>
        <begin position="387"/>
        <end position="409"/>
    </location>
</feature>
<organism evidence="9 10">
    <name type="scientific">Clytia hemisphaerica</name>
    <dbReference type="NCBI Taxonomy" id="252671"/>
    <lineage>
        <taxon>Eukaryota</taxon>
        <taxon>Metazoa</taxon>
        <taxon>Cnidaria</taxon>
        <taxon>Hydrozoa</taxon>
        <taxon>Hydroidolina</taxon>
        <taxon>Leptothecata</taxon>
        <taxon>Obeliida</taxon>
        <taxon>Clytiidae</taxon>
        <taxon>Clytia</taxon>
    </lineage>
</organism>
<keyword evidence="5 7" id="KW-0472">Membrane</keyword>
<evidence type="ECO:0000256" key="1">
    <source>
        <dbReference type="ARBA" id="ARBA00004141"/>
    </source>
</evidence>
<evidence type="ECO:0000256" key="4">
    <source>
        <dbReference type="ARBA" id="ARBA00022989"/>
    </source>
</evidence>
<dbReference type="AlphaFoldDB" id="A0A7M5U6U7"/>
<keyword evidence="3 7" id="KW-0812">Transmembrane</keyword>
<dbReference type="Pfam" id="PF12832">
    <property type="entry name" value="MFS_1_like"/>
    <property type="match status" value="1"/>
</dbReference>
<reference evidence="9" key="1">
    <citation type="submission" date="2021-01" db="UniProtKB">
        <authorList>
            <consortium name="EnsemblMetazoa"/>
        </authorList>
    </citation>
    <scope>IDENTIFICATION</scope>
</reference>
<sequence length="600" mass="68588">MASREEQSEADFHPPNCSERNKTPNTTKSQTIRNNEPPEDDNENELVYCKVFYFCYSSAMGSLWPYFPLYFRQQFLTPRQVGSIVASRTLLQFLFVPFWCTIAEKFHKHKQILLIGLFAWLLSTMAIKMVPREEPKACLQMNKNIKKHTKNMKSSPVWFDFSPFVGESQNEDDIETKRQRREHEGIYDDYYSPANMFNTTEDFETIYAEYDPAKHITDSSQAFILLLLITVLGVSLASPSQTLVDICTMKQLRRSKESFGKQVVWAAIGSASFAFLIGSVVSLFKIKNPCTLEEDIDYSLCFYAFAFFMCITIMVATRFQFEKPAAEEIKSTFPHDLDESIANLWECFRTINDIHLASLLIVTFYCGFGNGFISTFLFWHLQEMGGLQILLALVSLINSAAEVIFYIVAEKLMEYIGHFRLIYIGLFCFSLRFFYYSFLRQPWLVLPIEITHGMTSAAIRSALISYIRQEGSIGHMLHGLINGIHGGLGFSIGGLVGGFMVHNYGHVLTFLIFGELSLLTLFCFILVNNIWPNTKFDLDKGELVGYGNIEMPKGTLNNNIKHHLSMDHNLTFGNMFFTNESVDHSFRNISSIMSSTINGE</sequence>
<feature type="compositionally biased region" description="Polar residues" evidence="6">
    <location>
        <begin position="23"/>
        <end position="33"/>
    </location>
</feature>
<dbReference type="GO" id="GO:0016020">
    <property type="term" value="C:membrane"/>
    <property type="evidence" value="ECO:0007669"/>
    <property type="project" value="UniProtKB-SubCell"/>
</dbReference>
<dbReference type="InterPro" id="IPR051717">
    <property type="entry name" value="MFS_MFSD6"/>
</dbReference>
<dbReference type="PANTHER" id="PTHR16172">
    <property type="entry name" value="MAJOR FACILITATOR SUPERFAMILY DOMAIN-CONTAINING PROTEIN 6-LIKE"/>
    <property type="match status" value="1"/>
</dbReference>
<name>A0A7M5U6U7_9CNID</name>
<dbReference type="Gene3D" id="1.20.1250.20">
    <property type="entry name" value="MFS general substrate transporter like domains"/>
    <property type="match status" value="3"/>
</dbReference>
<dbReference type="OrthoDB" id="5989317at2759"/>
<dbReference type="SUPFAM" id="SSF103473">
    <property type="entry name" value="MFS general substrate transporter"/>
    <property type="match status" value="1"/>
</dbReference>
<feature type="transmembrane region" description="Helical" evidence="7">
    <location>
        <begin position="421"/>
        <end position="438"/>
    </location>
</feature>
<comment type="similarity">
    <text evidence="2">Belongs to the major facilitator superfamily. MFSD6 family.</text>
</comment>
<evidence type="ECO:0000259" key="8">
    <source>
        <dbReference type="Pfam" id="PF12832"/>
    </source>
</evidence>
<accession>A0A7M5U6U7</accession>
<evidence type="ECO:0000256" key="2">
    <source>
        <dbReference type="ARBA" id="ARBA00005241"/>
    </source>
</evidence>
<evidence type="ECO:0000256" key="6">
    <source>
        <dbReference type="SAM" id="MobiDB-lite"/>
    </source>
</evidence>
<feature type="transmembrane region" description="Helical" evidence="7">
    <location>
        <begin position="479"/>
        <end position="501"/>
    </location>
</feature>
<feature type="transmembrane region" description="Helical" evidence="7">
    <location>
        <begin position="507"/>
        <end position="527"/>
    </location>
</feature>
<feature type="transmembrane region" description="Helical" evidence="7">
    <location>
        <begin position="112"/>
        <end position="131"/>
    </location>
</feature>
<keyword evidence="10" id="KW-1185">Reference proteome</keyword>
<feature type="region of interest" description="Disordered" evidence="6">
    <location>
        <begin position="1"/>
        <end position="41"/>
    </location>
</feature>
<feature type="transmembrane region" description="Helical" evidence="7">
    <location>
        <begin position="296"/>
        <end position="316"/>
    </location>
</feature>
<feature type="transmembrane region" description="Helical" evidence="7">
    <location>
        <begin position="444"/>
        <end position="467"/>
    </location>
</feature>
<evidence type="ECO:0000256" key="7">
    <source>
        <dbReference type="SAM" id="Phobius"/>
    </source>
</evidence>
<feature type="compositionally biased region" description="Basic and acidic residues" evidence="6">
    <location>
        <begin position="1"/>
        <end position="12"/>
    </location>
</feature>
<proteinExistence type="inferred from homology"/>
<feature type="transmembrane region" description="Helical" evidence="7">
    <location>
        <begin position="222"/>
        <end position="243"/>
    </location>
</feature>
<dbReference type="GeneID" id="136812310"/>
<dbReference type="PANTHER" id="PTHR16172:SF2">
    <property type="entry name" value="MAJOR FACILITATOR SUPERFAMILY DOMAIN-CONTAINING PROTEIN 6"/>
    <property type="match status" value="1"/>
</dbReference>
<evidence type="ECO:0000313" key="10">
    <source>
        <dbReference type="Proteomes" id="UP000594262"/>
    </source>
</evidence>
<dbReference type="Proteomes" id="UP000594262">
    <property type="component" value="Unplaced"/>
</dbReference>
<evidence type="ECO:0000256" key="3">
    <source>
        <dbReference type="ARBA" id="ARBA00022692"/>
    </source>
</evidence>
<dbReference type="RefSeq" id="XP_066924909.1">
    <property type="nucleotide sequence ID" value="XM_067068808.1"/>
</dbReference>
<keyword evidence="4 7" id="KW-1133">Transmembrane helix</keyword>
<dbReference type="EnsemblMetazoa" id="CLYHEMT006995.1">
    <property type="protein sequence ID" value="CLYHEMP006995.1"/>
    <property type="gene ID" value="CLYHEMG006995"/>
</dbReference>
<feature type="domain" description="Major facilitator superfamily associated" evidence="8">
    <location>
        <begin position="49"/>
        <end position="511"/>
    </location>
</feature>
<dbReference type="InterPro" id="IPR036259">
    <property type="entry name" value="MFS_trans_sf"/>
</dbReference>
<evidence type="ECO:0000313" key="9">
    <source>
        <dbReference type="EnsemblMetazoa" id="CLYHEMP006995.1"/>
    </source>
</evidence>
<dbReference type="CDD" id="cd17335">
    <property type="entry name" value="MFS_MFSD6"/>
    <property type="match status" value="1"/>
</dbReference>
<dbReference type="InterPro" id="IPR024989">
    <property type="entry name" value="MFS_assoc_dom"/>
</dbReference>
<feature type="transmembrane region" description="Helical" evidence="7">
    <location>
        <begin position="359"/>
        <end position="381"/>
    </location>
</feature>